<evidence type="ECO:0000256" key="3">
    <source>
        <dbReference type="PROSITE-ProRule" id="PRU00023"/>
    </source>
</evidence>
<feature type="repeat" description="ANK" evidence="3">
    <location>
        <begin position="153"/>
        <end position="185"/>
    </location>
</feature>
<dbReference type="PROSITE" id="PS50088">
    <property type="entry name" value="ANK_REPEAT"/>
    <property type="match status" value="3"/>
</dbReference>
<keyword evidence="2 3" id="KW-0040">ANK repeat</keyword>
<reference evidence="4" key="1">
    <citation type="submission" date="2012-06" db="EMBL/GenBank/DDBJ databases">
        <title>Short 5' UTR of Entamoeba genes.</title>
        <authorList>
            <person name="Hiranuka K."/>
            <person name="Kumagai M."/>
            <person name="Wakaguri H."/>
            <person name="Suzuki Y."/>
            <person name="Sugano S."/>
            <person name="Watanabe J."/>
            <person name="Makioka A."/>
        </authorList>
    </citation>
    <scope>NUCLEOTIDE SEQUENCE</scope>
    <source>
        <strain evidence="4">IP1</strain>
    </source>
</reference>
<dbReference type="VEuPathDB" id="AmoebaDB:EIN_056790"/>
<name>S0B2Y3_ENTIV</name>
<protein>
    <submittedName>
        <fullName evidence="4">Ankyrin repeat-containing protein C6C3.08, putative</fullName>
    </submittedName>
</protein>
<evidence type="ECO:0000256" key="2">
    <source>
        <dbReference type="ARBA" id="ARBA00023043"/>
    </source>
</evidence>
<sequence>MFLRFDDEKLPQTHVDIFTLIRDNKTLELIDYVQRNPEPCKEYIDDDKRTLLHAACELQSVELVKSVIDIAPNVNVVDSGLWTPLLIAVAGAPSNTELDTTSQIVDILLSKGADVKLMTKKKGTVFHYSRGRVDLLEKFYEKWQEGASQRDVYGNTPLHRAVASGNMKCVNFLLKHTKTVLSQNSMLKTPLHVACEEQNEEVVKLLIDNGADADMKDEDDKFAFPLISDKVMFNEICQYYKNRNHK</sequence>
<dbReference type="SMART" id="SM00248">
    <property type="entry name" value="ANK"/>
    <property type="match status" value="4"/>
</dbReference>
<dbReference type="SUPFAM" id="SSF48403">
    <property type="entry name" value="Ankyrin repeat"/>
    <property type="match status" value="1"/>
</dbReference>
<evidence type="ECO:0000256" key="1">
    <source>
        <dbReference type="ARBA" id="ARBA00022737"/>
    </source>
</evidence>
<keyword evidence="1" id="KW-0677">Repeat</keyword>
<dbReference type="Gene3D" id="1.25.40.20">
    <property type="entry name" value="Ankyrin repeat-containing domain"/>
    <property type="match status" value="1"/>
</dbReference>
<feature type="repeat" description="ANK" evidence="3">
    <location>
        <begin position="47"/>
        <end position="79"/>
    </location>
</feature>
<feature type="repeat" description="ANK" evidence="3">
    <location>
        <begin position="186"/>
        <end position="218"/>
    </location>
</feature>
<evidence type="ECO:0000313" key="4">
    <source>
        <dbReference type="EMBL" id="BAN40881.1"/>
    </source>
</evidence>
<dbReference type="PRINTS" id="PR01415">
    <property type="entry name" value="ANKYRIN"/>
</dbReference>
<dbReference type="Pfam" id="PF12796">
    <property type="entry name" value="Ank_2"/>
    <property type="match status" value="2"/>
</dbReference>
<dbReference type="PROSITE" id="PS50297">
    <property type="entry name" value="ANK_REP_REGION"/>
    <property type="match status" value="2"/>
</dbReference>
<dbReference type="PANTHER" id="PTHR24171">
    <property type="entry name" value="ANKYRIN REPEAT DOMAIN-CONTAINING PROTEIN 39-RELATED"/>
    <property type="match status" value="1"/>
</dbReference>
<proteinExistence type="evidence at transcript level"/>
<dbReference type="InterPro" id="IPR036770">
    <property type="entry name" value="Ankyrin_rpt-contain_sf"/>
</dbReference>
<organism evidence="4">
    <name type="scientific">Entamoeba invadens</name>
    <dbReference type="NCBI Taxonomy" id="33085"/>
    <lineage>
        <taxon>Eukaryota</taxon>
        <taxon>Amoebozoa</taxon>
        <taxon>Evosea</taxon>
        <taxon>Archamoebae</taxon>
        <taxon>Mastigamoebida</taxon>
        <taxon>Entamoebidae</taxon>
        <taxon>Entamoeba</taxon>
    </lineage>
</organism>
<dbReference type="AlphaFoldDB" id="S0B2Y3"/>
<dbReference type="EMBL" id="AK422399">
    <property type="protein sequence ID" value="BAN40881.1"/>
    <property type="molecule type" value="mRNA"/>
</dbReference>
<dbReference type="InterPro" id="IPR002110">
    <property type="entry name" value="Ankyrin_rpt"/>
</dbReference>
<accession>S0B2Y3</accession>
<dbReference type="OMA" id="WAVAYNR"/>